<dbReference type="VEuPathDB" id="TriTrypDB:TCSYLVIO_001991"/>
<dbReference type="EMBL" id="PRFC01000287">
    <property type="protein sequence ID" value="PWU93888.1"/>
    <property type="molecule type" value="Genomic_DNA"/>
</dbReference>
<name>A0A2V2VFD8_TRYCR</name>
<reference evidence="1 2" key="1">
    <citation type="journal article" date="2018" name="Microb. Genom.">
        <title>Expanding an expanded genome: long-read sequencing of Trypanosoma cruzi.</title>
        <authorList>
            <person name="Berna L."/>
            <person name="Rodriguez M."/>
            <person name="Chiribao M.L."/>
            <person name="Parodi-Talice A."/>
            <person name="Pita S."/>
            <person name="Rijo G."/>
            <person name="Alvarez-Valin F."/>
            <person name="Robello C."/>
        </authorList>
    </citation>
    <scope>NUCLEOTIDE SEQUENCE [LARGE SCALE GENOMIC DNA]</scope>
    <source>
        <strain evidence="1 2">TCC</strain>
    </source>
</reference>
<dbReference type="VEuPathDB" id="TriTrypDB:TcBrA4_0076890"/>
<evidence type="ECO:0000313" key="2">
    <source>
        <dbReference type="Proteomes" id="UP000246078"/>
    </source>
</evidence>
<evidence type="ECO:0008006" key="3">
    <source>
        <dbReference type="Google" id="ProtNLM"/>
    </source>
</evidence>
<dbReference type="VEuPathDB" id="TriTrypDB:TcYC6_0032320"/>
<proteinExistence type="predicted"/>
<organism evidence="1 2">
    <name type="scientific">Trypanosoma cruzi</name>
    <dbReference type="NCBI Taxonomy" id="5693"/>
    <lineage>
        <taxon>Eukaryota</taxon>
        <taxon>Discoba</taxon>
        <taxon>Euglenozoa</taxon>
        <taxon>Kinetoplastea</taxon>
        <taxon>Metakinetoplastina</taxon>
        <taxon>Trypanosomatida</taxon>
        <taxon>Trypanosomatidae</taxon>
        <taxon>Trypanosoma</taxon>
        <taxon>Schizotrypanum</taxon>
    </lineage>
</organism>
<protein>
    <recommendedName>
        <fullName evidence="3">Target of rapamycin (TOR) kinase 1</fullName>
    </recommendedName>
</protein>
<accession>A0A2V2VFD8</accession>
<dbReference type="AlphaFoldDB" id="A0A2V2VFD8"/>
<evidence type="ECO:0000313" key="1">
    <source>
        <dbReference type="EMBL" id="PWU93888.1"/>
    </source>
</evidence>
<comment type="caution">
    <text evidence="1">The sequence shown here is derived from an EMBL/GenBank/DDBJ whole genome shotgun (WGS) entry which is preliminary data.</text>
</comment>
<dbReference type="VEuPathDB" id="TriTrypDB:TcCL_Unassigned03756"/>
<gene>
    <name evidence="1" type="ORF">C3747_287g21</name>
</gene>
<dbReference type="VEuPathDB" id="TriTrypDB:TCDM_11769"/>
<dbReference type="VEuPathDB" id="TriTrypDB:C3747_287g21"/>
<sequence>MGYKVGPEILQMITSAIAGVTTVVGPLRAAIPLVRIDVWIDDIRSAGSKSDVTLWEVQVLRNADSCHTTMGEDRESGTTQYTFLGVLFDHTRRAVSLSESLSGLYARHAGAQLFGHRGNGGHGVTLCIRGCHFGHVFTWLLPFHQGSATKIIRT</sequence>
<dbReference type="VEuPathDB" id="TriTrypDB:TcG_08938"/>
<dbReference type="Proteomes" id="UP000246078">
    <property type="component" value="Unassembled WGS sequence"/>
</dbReference>